<dbReference type="HOGENOM" id="CLU_1995535_0_0_1"/>
<keyword evidence="2" id="KW-0732">Signal</keyword>
<feature type="signal peptide" evidence="2">
    <location>
        <begin position="1"/>
        <end position="20"/>
    </location>
</feature>
<reference evidence="3 4" key="1">
    <citation type="journal article" date="2008" name="Nature">
        <title>The Trichoplax genome and the nature of placozoans.</title>
        <authorList>
            <person name="Srivastava M."/>
            <person name="Begovic E."/>
            <person name="Chapman J."/>
            <person name="Putnam N.H."/>
            <person name="Hellsten U."/>
            <person name="Kawashima T."/>
            <person name="Kuo A."/>
            <person name="Mitros T."/>
            <person name="Salamov A."/>
            <person name="Carpenter M.L."/>
            <person name="Signorovitch A.Y."/>
            <person name="Moreno M.A."/>
            <person name="Kamm K."/>
            <person name="Grimwood J."/>
            <person name="Schmutz J."/>
            <person name="Shapiro H."/>
            <person name="Grigoriev I.V."/>
            <person name="Buss L.W."/>
            <person name="Schierwater B."/>
            <person name="Dellaporta S.L."/>
            <person name="Rokhsar D.S."/>
        </authorList>
    </citation>
    <scope>NUCLEOTIDE SEQUENCE [LARGE SCALE GENOMIC DNA]</scope>
    <source>
        <strain evidence="3 4">Grell-BS-1999</strain>
    </source>
</reference>
<keyword evidence="1" id="KW-0812">Transmembrane</keyword>
<dbReference type="EMBL" id="DS985245">
    <property type="protein sequence ID" value="EDV25053.1"/>
    <property type="molecule type" value="Genomic_DNA"/>
</dbReference>
<feature type="chain" id="PRO_5002798380" evidence="2">
    <location>
        <begin position="21"/>
        <end position="125"/>
    </location>
</feature>
<organism evidence="3 4">
    <name type="scientific">Trichoplax adhaerens</name>
    <name type="common">Trichoplax reptans</name>
    <dbReference type="NCBI Taxonomy" id="10228"/>
    <lineage>
        <taxon>Eukaryota</taxon>
        <taxon>Metazoa</taxon>
        <taxon>Placozoa</taxon>
        <taxon>Uniplacotomia</taxon>
        <taxon>Trichoplacea</taxon>
        <taxon>Trichoplacidae</taxon>
        <taxon>Trichoplax</taxon>
    </lineage>
</organism>
<accession>B3RYK1</accession>
<evidence type="ECO:0000256" key="1">
    <source>
        <dbReference type="SAM" id="Phobius"/>
    </source>
</evidence>
<dbReference type="RefSeq" id="XP_002112943.1">
    <property type="nucleotide sequence ID" value="XM_002112907.2"/>
</dbReference>
<keyword evidence="1" id="KW-1133">Transmembrane helix</keyword>
<proteinExistence type="predicted"/>
<keyword evidence="1" id="KW-0472">Membrane</keyword>
<evidence type="ECO:0000313" key="3">
    <source>
        <dbReference type="EMBL" id="EDV25053.1"/>
    </source>
</evidence>
<sequence>MNTKLILVATVLFFAAVAFATEEEKPEENEIFGKEADLDNVDEEDLKALMESDVDDETKAELSRRLLGGVAVVAISVVAISVVASFSVVVSTAVVSTVVDINVSFLAFTCLMLIKISIAKHTKDD</sequence>
<dbReference type="GeneID" id="6753715"/>
<dbReference type="CTD" id="6753715"/>
<protein>
    <submittedName>
        <fullName evidence="3">Expressed protein</fullName>
    </submittedName>
</protein>
<name>B3RYK1_TRIAD</name>
<dbReference type="KEGG" id="tad:TRIADDRAFT_63962"/>
<dbReference type="Proteomes" id="UP000009022">
    <property type="component" value="Unassembled WGS sequence"/>
</dbReference>
<feature type="transmembrane region" description="Helical" evidence="1">
    <location>
        <begin position="66"/>
        <end position="89"/>
    </location>
</feature>
<evidence type="ECO:0000313" key="4">
    <source>
        <dbReference type="Proteomes" id="UP000009022"/>
    </source>
</evidence>
<dbReference type="AlphaFoldDB" id="B3RYK1"/>
<gene>
    <name evidence="3" type="ORF">TRIADDRAFT_63962</name>
</gene>
<feature type="non-terminal residue" evidence="3">
    <location>
        <position position="125"/>
    </location>
</feature>
<dbReference type="InParanoid" id="B3RYK1"/>
<feature type="transmembrane region" description="Helical" evidence="1">
    <location>
        <begin position="101"/>
        <end position="119"/>
    </location>
</feature>
<keyword evidence="4" id="KW-1185">Reference proteome</keyword>
<evidence type="ECO:0000256" key="2">
    <source>
        <dbReference type="SAM" id="SignalP"/>
    </source>
</evidence>